<dbReference type="Proteomes" id="UP000677668">
    <property type="component" value="Chromosome 1"/>
</dbReference>
<keyword evidence="11" id="KW-0472">Membrane</keyword>
<feature type="domain" description="Phospholipid/glycerol acyltransferase" evidence="12">
    <location>
        <begin position="73"/>
        <end position="188"/>
    </location>
</feature>
<dbReference type="InterPro" id="IPR002123">
    <property type="entry name" value="Plipid/glycerol_acylTrfase"/>
</dbReference>
<keyword evidence="11" id="KW-0812">Transmembrane</keyword>
<dbReference type="SUPFAM" id="SSF69593">
    <property type="entry name" value="Glycerol-3-phosphate (1)-acyltransferase"/>
    <property type="match status" value="1"/>
</dbReference>
<dbReference type="NCBIfam" id="TIGR00530">
    <property type="entry name" value="AGP_acyltrn"/>
    <property type="match status" value="1"/>
</dbReference>
<comment type="pathway">
    <text evidence="2">Phospholipid metabolism; CDP-diacylglycerol biosynthesis; CDP-diacylglycerol from sn-glycerol 3-phosphate: step 2/3.</text>
</comment>
<organism evidence="13 14">
    <name type="scientific">Chloracidobacterium sp. N</name>
    <dbReference type="NCBI Taxonomy" id="2821540"/>
    <lineage>
        <taxon>Bacteria</taxon>
        <taxon>Pseudomonadati</taxon>
        <taxon>Acidobacteriota</taxon>
        <taxon>Terriglobia</taxon>
        <taxon>Terriglobales</taxon>
        <taxon>Acidobacteriaceae</taxon>
        <taxon>Chloracidobacterium</taxon>
        <taxon>Chloracidobacterium aggregatum</taxon>
    </lineage>
</organism>
<dbReference type="InterPro" id="IPR004552">
    <property type="entry name" value="AGP_acyltrans"/>
</dbReference>
<evidence type="ECO:0000256" key="10">
    <source>
        <dbReference type="SAM" id="MobiDB-lite"/>
    </source>
</evidence>
<reference evidence="13 14" key="1">
    <citation type="submission" date="2021-03" db="EMBL/GenBank/DDBJ databases">
        <title>Genomic and phenotypic characterization of Chloracidobacterium isolates provides evidence for multiple species.</title>
        <authorList>
            <person name="Saini M.K."/>
            <person name="Costas A.M.G."/>
            <person name="Tank M."/>
            <person name="Bryant D.A."/>
        </authorList>
    </citation>
    <scope>NUCLEOTIDE SEQUENCE [LARGE SCALE GENOMIC DNA]</scope>
    <source>
        <strain evidence="13 14">N</strain>
    </source>
</reference>
<comment type="catalytic activity">
    <reaction evidence="1 9">
        <text>a 1-acyl-sn-glycero-3-phosphate + an acyl-CoA = a 1,2-diacyl-sn-glycero-3-phosphate + CoA</text>
        <dbReference type="Rhea" id="RHEA:19709"/>
        <dbReference type="ChEBI" id="CHEBI:57287"/>
        <dbReference type="ChEBI" id="CHEBI:57970"/>
        <dbReference type="ChEBI" id="CHEBI:58342"/>
        <dbReference type="ChEBI" id="CHEBI:58608"/>
        <dbReference type="EC" id="2.3.1.51"/>
    </reaction>
</comment>
<evidence type="ECO:0000256" key="9">
    <source>
        <dbReference type="RuleBase" id="RU361267"/>
    </source>
</evidence>
<evidence type="ECO:0000256" key="4">
    <source>
        <dbReference type="ARBA" id="ARBA00008655"/>
    </source>
</evidence>
<dbReference type="EMBL" id="CP072642">
    <property type="protein sequence ID" value="QUV92934.1"/>
    <property type="molecule type" value="Genomic_DNA"/>
</dbReference>
<keyword evidence="14" id="KW-1185">Reference proteome</keyword>
<keyword evidence="8 9" id="KW-0012">Acyltransferase</keyword>
<evidence type="ECO:0000256" key="2">
    <source>
        <dbReference type="ARBA" id="ARBA00004728"/>
    </source>
</evidence>
<keyword evidence="9" id="KW-0443">Lipid metabolism</keyword>
<dbReference type="Pfam" id="PF01553">
    <property type="entry name" value="Acyltransferase"/>
    <property type="match status" value="1"/>
</dbReference>
<dbReference type="RefSeq" id="WP_211421366.1">
    <property type="nucleotide sequence ID" value="NZ_CP072642.1"/>
</dbReference>
<feature type="region of interest" description="Disordered" evidence="10">
    <location>
        <begin position="237"/>
        <end position="260"/>
    </location>
</feature>
<evidence type="ECO:0000256" key="8">
    <source>
        <dbReference type="ARBA" id="ARBA00023315"/>
    </source>
</evidence>
<dbReference type="GO" id="GO:0016746">
    <property type="term" value="F:acyltransferase activity"/>
    <property type="evidence" value="ECO:0007669"/>
    <property type="project" value="UniProtKB-KW"/>
</dbReference>
<evidence type="ECO:0000256" key="5">
    <source>
        <dbReference type="ARBA" id="ARBA00013211"/>
    </source>
</evidence>
<feature type="transmembrane region" description="Helical" evidence="11">
    <location>
        <begin position="6"/>
        <end position="30"/>
    </location>
</feature>
<dbReference type="EC" id="2.3.1.51" evidence="5 9"/>
<evidence type="ECO:0000259" key="12">
    <source>
        <dbReference type="SMART" id="SM00563"/>
    </source>
</evidence>
<dbReference type="PANTHER" id="PTHR10434:SF11">
    <property type="entry name" value="1-ACYL-SN-GLYCEROL-3-PHOSPHATE ACYLTRANSFERASE"/>
    <property type="match status" value="1"/>
</dbReference>
<evidence type="ECO:0000256" key="7">
    <source>
        <dbReference type="ARBA" id="ARBA00022679"/>
    </source>
</evidence>
<keyword evidence="9" id="KW-0594">Phospholipid biosynthesis</keyword>
<keyword evidence="9" id="KW-0444">Lipid biosynthesis</keyword>
<evidence type="ECO:0000256" key="3">
    <source>
        <dbReference type="ARBA" id="ARBA00005189"/>
    </source>
</evidence>
<evidence type="ECO:0000256" key="11">
    <source>
        <dbReference type="SAM" id="Phobius"/>
    </source>
</evidence>
<comment type="domain">
    <text evidence="9">The HXXXXD motif is essential for acyltransferase activity and may constitute the binding site for the phosphate moiety of the glycerol-3-phosphate.</text>
</comment>
<sequence length="260" mass="28867">MKTIRILHSIVALLLIVLYTVAMGSLALLLSLFDRTGEYQHWCARTWCRMIAFTVGMRVSIDGIAQLPRHTPAVVLANHQSLLDIPVLFAFLPFQFRILAKKELFRIPFLGWFLWRAGHIPVDRGNRNATPDMIAAARKVLHARIPVVIFPEGTRNVQPARVKAFKSGGFRLAREAGVPIVPVTIHGTATFLPAHSMWLTPCPVHLTIHAPLDVTDLSIEEAMTQVASTMNERLAALAQSQPQPSLPPSGKRYPAHDLSD</sequence>
<name>A0ABX8AW78_9BACT</name>
<keyword evidence="7 9" id="KW-0808">Transferase</keyword>
<keyword evidence="9" id="KW-1208">Phospholipid metabolism</keyword>
<dbReference type="SMART" id="SM00563">
    <property type="entry name" value="PlsC"/>
    <property type="match status" value="1"/>
</dbReference>
<comment type="similarity">
    <text evidence="4 9">Belongs to the 1-acyl-sn-glycerol-3-phosphate acyltransferase family.</text>
</comment>
<comment type="pathway">
    <text evidence="3">Lipid metabolism.</text>
</comment>
<accession>A0ABX8AW78</accession>
<dbReference type="CDD" id="cd07989">
    <property type="entry name" value="LPLAT_AGPAT-like"/>
    <property type="match status" value="1"/>
</dbReference>
<evidence type="ECO:0000256" key="6">
    <source>
        <dbReference type="ARBA" id="ARBA00016139"/>
    </source>
</evidence>
<evidence type="ECO:0000256" key="1">
    <source>
        <dbReference type="ARBA" id="ARBA00001141"/>
    </source>
</evidence>
<evidence type="ECO:0000313" key="13">
    <source>
        <dbReference type="EMBL" id="QUV92934.1"/>
    </source>
</evidence>
<dbReference type="PANTHER" id="PTHR10434">
    <property type="entry name" value="1-ACYL-SN-GLYCEROL-3-PHOSPHATE ACYLTRANSFERASE"/>
    <property type="match status" value="1"/>
</dbReference>
<keyword evidence="11" id="KW-1133">Transmembrane helix</keyword>
<gene>
    <name evidence="13" type="ORF">J8C05_05955</name>
</gene>
<protein>
    <recommendedName>
        <fullName evidence="6 9">1-acyl-sn-glycerol-3-phosphate acyltransferase</fullName>
        <ecNumber evidence="5 9">2.3.1.51</ecNumber>
    </recommendedName>
</protein>
<proteinExistence type="inferred from homology"/>
<evidence type="ECO:0000313" key="14">
    <source>
        <dbReference type="Proteomes" id="UP000677668"/>
    </source>
</evidence>